<dbReference type="EMBL" id="SMMG02000009">
    <property type="protein sequence ID" value="KAA3462148.1"/>
    <property type="molecule type" value="Genomic_DNA"/>
</dbReference>
<keyword evidence="2" id="KW-0813">Transport</keyword>
<evidence type="ECO:0000313" key="15">
    <source>
        <dbReference type="Proteomes" id="UP000325315"/>
    </source>
</evidence>
<organism evidence="14 15">
    <name type="scientific">Gossypium australe</name>
    <dbReference type="NCBI Taxonomy" id="47621"/>
    <lineage>
        <taxon>Eukaryota</taxon>
        <taxon>Viridiplantae</taxon>
        <taxon>Streptophyta</taxon>
        <taxon>Embryophyta</taxon>
        <taxon>Tracheophyta</taxon>
        <taxon>Spermatophyta</taxon>
        <taxon>Magnoliopsida</taxon>
        <taxon>eudicotyledons</taxon>
        <taxon>Gunneridae</taxon>
        <taxon>Pentapetalae</taxon>
        <taxon>rosids</taxon>
        <taxon>malvids</taxon>
        <taxon>Malvales</taxon>
        <taxon>Malvaceae</taxon>
        <taxon>Malvoideae</taxon>
        <taxon>Gossypium</taxon>
    </lineage>
</organism>
<comment type="subcellular location">
    <subcellularLocation>
        <location evidence="1">Membrane</location>
        <topology evidence="1">Multi-pass membrane protein</topology>
    </subcellularLocation>
</comment>
<sequence>MSHSQEFYTKGKYKIIYGMRNEFTICYNETKPIVINYWQSVNPMMKTLPIFLLQLSVVIAIGRVFMIVLRPLRQPRFLSQLLAGVLLGPGALGISGRVANDLTPFEGSMFLETMANLGVTFYMFLVGLEMDLTPIQKMGKTAWSVAISGMLLPLAAGVGLHSMALQRQTVRAPEMGAYFWSIALTLTSFPDLARMLSDLKLMYTDLGKTALTAAVVNDLSCWCLLVVAVSLINGEKELYVAIPVLVGMTIFWFSLRPLIRKILRYISATSKEATTSDKHIYFILSLVFLSGFVTELCGAHSIFGAFMFGLMIPGGELGTTIMDKVEEFVVGILLPPIFLITGTRTNIQYIFADYSVGLVIAVVLLASSAKIISALLVCLYLKCPVRDGLALGVLMNTKGVLALIILNEGRNMKVGFDQQTFSWIVVAIAFMTAIIGPIVSYTHKSERHLKYMDRHLEKCKTEAPIRILACVHSTRNLSAMITLLEISNATRKSPITVFAVHLVELAGRASAMLIFHDKDKTADTGHTCSREKAEAEQIVSAFESFEDNNHGATVKPLTAVSPYTTMHEDVNHFALDKIANIILIPFHRRSDPVGGWTEENIQHKLVNQNLLATSPCSIGLLVDRGLTSFAESQKGTQQECRIAMLFVEGTDDREALAYAWRMAGTPSVMLSVIRFVPGKDGLEFMENSGDNEEEPDIFTAMFERETQKQLDDDYINQFRFKTMHDQSIAYVEIQVNSGDQIVSAISNEFYDFDLYVVGRGHGSTSQLTAGLSTWSEFPELGVMGETLISMNLETPASVLAVQQSHPVSSGSKKFTSNSTKDVFGNKGVPAFVNHRKSVDGF</sequence>
<gene>
    <name evidence="14" type="ORF">EPI10_028664</name>
</gene>
<protein>
    <submittedName>
        <fullName evidence="14">Cation/H(+) antiporter 15-like</fullName>
    </submittedName>
</protein>
<accession>A0A5B6UXQ3</accession>
<feature type="domain" description="Cation/H(+) antiporter C-terminal" evidence="13">
    <location>
        <begin position="642"/>
        <end position="803"/>
    </location>
</feature>
<feature type="transmembrane region" description="Helical" evidence="10">
    <location>
        <begin position="280"/>
        <end position="312"/>
    </location>
</feature>
<dbReference type="Proteomes" id="UP000325315">
    <property type="component" value="Unassembled WGS sequence"/>
</dbReference>
<evidence type="ECO:0000256" key="6">
    <source>
        <dbReference type="ARBA" id="ARBA00022989"/>
    </source>
</evidence>
<dbReference type="AlphaFoldDB" id="A0A5B6UXQ3"/>
<feature type="transmembrane region" description="Helical" evidence="10">
    <location>
        <begin position="48"/>
        <end position="69"/>
    </location>
</feature>
<evidence type="ECO:0000259" key="12">
    <source>
        <dbReference type="Pfam" id="PF23256"/>
    </source>
</evidence>
<evidence type="ECO:0000256" key="1">
    <source>
        <dbReference type="ARBA" id="ARBA00004141"/>
    </source>
</evidence>
<dbReference type="InterPro" id="IPR057291">
    <property type="entry name" value="CHX17_2nd"/>
</dbReference>
<evidence type="ECO:0000256" key="7">
    <source>
        <dbReference type="ARBA" id="ARBA00023065"/>
    </source>
</evidence>
<evidence type="ECO:0000256" key="8">
    <source>
        <dbReference type="ARBA" id="ARBA00023136"/>
    </source>
</evidence>
<keyword evidence="4 10" id="KW-0812">Transmembrane</keyword>
<dbReference type="Pfam" id="PF00999">
    <property type="entry name" value="Na_H_Exchanger"/>
    <property type="match status" value="1"/>
</dbReference>
<dbReference type="Pfam" id="PF23256">
    <property type="entry name" value="CHX17_2nd"/>
    <property type="match status" value="1"/>
</dbReference>
<proteinExistence type="inferred from homology"/>
<dbReference type="PANTHER" id="PTHR32468">
    <property type="entry name" value="CATION/H + ANTIPORTER"/>
    <property type="match status" value="1"/>
</dbReference>
<dbReference type="InterPro" id="IPR050794">
    <property type="entry name" value="CPA2_transporter"/>
</dbReference>
<feature type="transmembrane region" description="Helical" evidence="10">
    <location>
        <begin position="354"/>
        <end position="381"/>
    </location>
</feature>
<feature type="transmembrane region" description="Helical" evidence="10">
    <location>
        <begin position="81"/>
        <end position="98"/>
    </location>
</feature>
<name>A0A5B6UXQ3_9ROSI</name>
<keyword evidence="8 10" id="KW-0472">Membrane</keyword>
<feature type="domain" description="Cation/H+ exchanger transmembrane" evidence="11">
    <location>
        <begin position="60"/>
        <end position="439"/>
    </location>
</feature>
<feature type="transmembrane region" description="Helical" evidence="10">
    <location>
        <begin position="142"/>
        <end position="165"/>
    </location>
</feature>
<evidence type="ECO:0000259" key="11">
    <source>
        <dbReference type="Pfam" id="PF00999"/>
    </source>
</evidence>
<keyword evidence="3" id="KW-0633">Potassium transport</keyword>
<dbReference type="GO" id="GO:0016020">
    <property type="term" value="C:membrane"/>
    <property type="evidence" value="ECO:0007669"/>
    <property type="project" value="UniProtKB-SubCell"/>
</dbReference>
<feature type="transmembrane region" description="Helical" evidence="10">
    <location>
        <begin position="177"/>
        <end position="197"/>
    </location>
</feature>
<evidence type="ECO:0000256" key="10">
    <source>
        <dbReference type="SAM" id="Phobius"/>
    </source>
</evidence>
<dbReference type="GO" id="GO:0006813">
    <property type="term" value="P:potassium ion transport"/>
    <property type="evidence" value="ECO:0007669"/>
    <property type="project" value="UniProtKB-KW"/>
</dbReference>
<keyword evidence="6 10" id="KW-1133">Transmembrane helix</keyword>
<dbReference type="GO" id="GO:1902600">
    <property type="term" value="P:proton transmembrane transport"/>
    <property type="evidence" value="ECO:0007669"/>
    <property type="project" value="InterPro"/>
</dbReference>
<evidence type="ECO:0000256" key="2">
    <source>
        <dbReference type="ARBA" id="ARBA00022448"/>
    </source>
</evidence>
<dbReference type="Pfam" id="PF23259">
    <property type="entry name" value="CHX17_C"/>
    <property type="match status" value="1"/>
</dbReference>
<comment type="similarity">
    <text evidence="9">Belongs to the monovalent cation:proton antiporter 2 (CPA2) transporter (TC 2.A.37) family. CHX (TC 2.A.37.4) subfamily.</text>
</comment>
<evidence type="ECO:0000313" key="14">
    <source>
        <dbReference type="EMBL" id="KAA3462148.1"/>
    </source>
</evidence>
<dbReference type="GO" id="GO:0006885">
    <property type="term" value="P:regulation of pH"/>
    <property type="evidence" value="ECO:0007669"/>
    <property type="project" value="TreeGrafter"/>
</dbReference>
<feature type="transmembrane region" description="Helical" evidence="10">
    <location>
        <begin position="238"/>
        <end position="259"/>
    </location>
</feature>
<dbReference type="GO" id="GO:0012505">
    <property type="term" value="C:endomembrane system"/>
    <property type="evidence" value="ECO:0007669"/>
    <property type="project" value="TreeGrafter"/>
</dbReference>
<keyword evidence="7" id="KW-0406">Ion transport</keyword>
<feature type="transmembrane region" description="Helical" evidence="10">
    <location>
        <begin position="388"/>
        <end position="406"/>
    </location>
</feature>
<feature type="transmembrane region" description="Helical" evidence="10">
    <location>
        <begin position="421"/>
        <end position="442"/>
    </location>
</feature>
<feature type="transmembrane region" description="Helical" evidence="10">
    <location>
        <begin position="110"/>
        <end position="130"/>
    </location>
</feature>
<feature type="transmembrane region" description="Helical" evidence="10">
    <location>
        <begin position="209"/>
        <end position="232"/>
    </location>
</feature>
<evidence type="ECO:0000259" key="13">
    <source>
        <dbReference type="Pfam" id="PF23259"/>
    </source>
</evidence>
<evidence type="ECO:0000256" key="9">
    <source>
        <dbReference type="ARBA" id="ARBA00038341"/>
    </source>
</evidence>
<evidence type="ECO:0000256" key="4">
    <source>
        <dbReference type="ARBA" id="ARBA00022692"/>
    </source>
</evidence>
<comment type="caution">
    <text evidence="14">The sequence shown here is derived from an EMBL/GenBank/DDBJ whole genome shotgun (WGS) entry which is preliminary data.</text>
</comment>
<keyword evidence="15" id="KW-1185">Reference proteome</keyword>
<dbReference type="InterPro" id="IPR057290">
    <property type="entry name" value="CHX17_C"/>
</dbReference>
<keyword evidence="5" id="KW-0630">Potassium</keyword>
<dbReference type="InterPro" id="IPR006153">
    <property type="entry name" value="Cation/H_exchanger_TM"/>
</dbReference>
<evidence type="ECO:0000256" key="5">
    <source>
        <dbReference type="ARBA" id="ARBA00022958"/>
    </source>
</evidence>
<dbReference type="Gene3D" id="1.20.1530.20">
    <property type="match status" value="1"/>
</dbReference>
<dbReference type="GO" id="GO:0015297">
    <property type="term" value="F:antiporter activity"/>
    <property type="evidence" value="ECO:0007669"/>
    <property type="project" value="InterPro"/>
</dbReference>
<dbReference type="PANTHER" id="PTHR32468:SF74">
    <property type="entry name" value="CATION_H(+) ANTIPORTER 21-RELATED"/>
    <property type="match status" value="1"/>
</dbReference>
<dbReference type="InterPro" id="IPR038770">
    <property type="entry name" value="Na+/solute_symporter_sf"/>
</dbReference>
<evidence type="ECO:0000256" key="3">
    <source>
        <dbReference type="ARBA" id="ARBA00022538"/>
    </source>
</evidence>
<dbReference type="OrthoDB" id="2687058at2759"/>
<feature type="domain" description="Cation/H(+) antiporter central" evidence="12">
    <location>
        <begin position="495"/>
        <end position="630"/>
    </location>
</feature>
<reference evidence="15" key="1">
    <citation type="journal article" date="2019" name="Plant Biotechnol. J.">
        <title>Genome sequencing of the Australian wild diploid species Gossypium australe highlights disease resistance and delayed gland morphogenesis.</title>
        <authorList>
            <person name="Cai Y."/>
            <person name="Cai X."/>
            <person name="Wang Q."/>
            <person name="Wang P."/>
            <person name="Zhang Y."/>
            <person name="Cai C."/>
            <person name="Xu Y."/>
            <person name="Wang K."/>
            <person name="Zhou Z."/>
            <person name="Wang C."/>
            <person name="Geng S."/>
            <person name="Li B."/>
            <person name="Dong Q."/>
            <person name="Hou Y."/>
            <person name="Wang H."/>
            <person name="Ai P."/>
            <person name="Liu Z."/>
            <person name="Yi F."/>
            <person name="Sun M."/>
            <person name="An G."/>
            <person name="Cheng J."/>
            <person name="Zhang Y."/>
            <person name="Shi Q."/>
            <person name="Xie Y."/>
            <person name="Shi X."/>
            <person name="Chang Y."/>
            <person name="Huang F."/>
            <person name="Chen Y."/>
            <person name="Hong S."/>
            <person name="Mi L."/>
            <person name="Sun Q."/>
            <person name="Zhang L."/>
            <person name="Zhou B."/>
            <person name="Peng R."/>
            <person name="Zhang X."/>
            <person name="Liu F."/>
        </authorList>
    </citation>
    <scope>NUCLEOTIDE SEQUENCE [LARGE SCALE GENOMIC DNA]</scope>
    <source>
        <strain evidence="15">cv. PA1801</strain>
    </source>
</reference>